<evidence type="ECO:0000313" key="5">
    <source>
        <dbReference type="Proteomes" id="UP000737018"/>
    </source>
</evidence>
<keyword evidence="1" id="KW-0433">Leucine-rich repeat</keyword>
<dbReference type="Pfam" id="PF07725">
    <property type="entry name" value="LRR_3"/>
    <property type="match status" value="1"/>
</dbReference>
<dbReference type="PANTHER" id="PTHR11017:SF559">
    <property type="entry name" value="DISEASE RESISTANCE PROTEIN CHL1"/>
    <property type="match status" value="1"/>
</dbReference>
<comment type="caution">
    <text evidence="4">The sequence shown here is derived from an EMBL/GenBank/DDBJ whole genome shotgun (WGS) entry which is preliminary data.</text>
</comment>
<keyword evidence="5" id="KW-1185">Reference proteome</keyword>
<proteinExistence type="predicted"/>
<evidence type="ECO:0000256" key="1">
    <source>
        <dbReference type="ARBA" id="ARBA00022614"/>
    </source>
</evidence>
<reference evidence="4" key="1">
    <citation type="submission" date="2020-03" db="EMBL/GenBank/DDBJ databases">
        <title>Castanea mollissima Vanexum genome sequencing.</title>
        <authorList>
            <person name="Staton M."/>
        </authorList>
    </citation>
    <scope>NUCLEOTIDE SEQUENCE</scope>
    <source>
        <tissue evidence="4">Leaf</tissue>
    </source>
</reference>
<evidence type="ECO:0000313" key="4">
    <source>
        <dbReference type="EMBL" id="KAF3954446.1"/>
    </source>
</evidence>
<keyword evidence="2" id="KW-0677">Repeat</keyword>
<name>A0A8J4VMY2_9ROSI</name>
<dbReference type="OrthoDB" id="1733683at2759"/>
<organism evidence="4 5">
    <name type="scientific">Castanea mollissima</name>
    <name type="common">Chinese chestnut</name>
    <dbReference type="NCBI Taxonomy" id="60419"/>
    <lineage>
        <taxon>Eukaryota</taxon>
        <taxon>Viridiplantae</taxon>
        <taxon>Streptophyta</taxon>
        <taxon>Embryophyta</taxon>
        <taxon>Tracheophyta</taxon>
        <taxon>Spermatophyta</taxon>
        <taxon>Magnoliopsida</taxon>
        <taxon>eudicotyledons</taxon>
        <taxon>Gunneridae</taxon>
        <taxon>Pentapetalae</taxon>
        <taxon>rosids</taxon>
        <taxon>fabids</taxon>
        <taxon>Fagales</taxon>
        <taxon>Fagaceae</taxon>
        <taxon>Castanea</taxon>
    </lineage>
</organism>
<sequence length="397" mass="44570">MGQEIVRREFPEEPSRRSRLWSYEDVLHVLTSNAGTEVVKGIMLNMPIEAKEHLSVEAFSKMTNLRFLKIGYVQPSQDLIRGPIQLPQGLNYLSNELRVIDWYGYPLKSLPTSFQPNKLVELRMHCSDIKQLWKGIMMLNELKLIDLSDSQNLIEIPDLSGAPNLKQLILQRCIRLYKIHASLGDLKRLIRLDLNGCKCLKSLPHKISLEALEFFNLSGCSKLKKFPDIVENMSHLSKLCLSETAIKDLSLLVIHATSLIELDLRDCKNLSSLPIAICSLMSLKTLNLSGCSKLDTLPENLGKIEDLEELDVSGTAITGLPSSVVHLKNLKELSLSRCVGLSSKSFKLTRLPLMQPRRSPDPMGMLERSLVGLCSLTKLDLSYCYVQTITNALGCLI</sequence>
<dbReference type="Proteomes" id="UP000737018">
    <property type="component" value="Unassembled WGS sequence"/>
</dbReference>
<dbReference type="GO" id="GO:0006952">
    <property type="term" value="P:defense response"/>
    <property type="evidence" value="ECO:0007669"/>
    <property type="project" value="InterPro"/>
</dbReference>
<accession>A0A8J4VMY2</accession>
<dbReference type="Gene3D" id="3.80.10.10">
    <property type="entry name" value="Ribonuclease Inhibitor"/>
    <property type="match status" value="2"/>
</dbReference>
<dbReference type="InterPro" id="IPR055414">
    <property type="entry name" value="LRR_R13L4/SHOC2-like"/>
</dbReference>
<dbReference type="SUPFAM" id="SSF52058">
    <property type="entry name" value="L domain-like"/>
    <property type="match status" value="1"/>
</dbReference>
<protein>
    <recommendedName>
        <fullName evidence="3">Disease resistance R13L4/SHOC-2-like LRR domain-containing protein</fullName>
    </recommendedName>
</protein>
<dbReference type="InterPro" id="IPR011713">
    <property type="entry name" value="Leu-rich_rpt_3"/>
</dbReference>
<dbReference type="PANTHER" id="PTHR11017">
    <property type="entry name" value="LEUCINE-RICH REPEAT-CONTAINING PROTEIN"/>
    <property type="match status" value="1"/>
</dbReference>
<dbReference type="EMBL" id="JRKL02003701">
    <property type="protein sequence ID" value="KAF3954446.1"/>
    <property type="molecule type" value="Genomic_DNA"/>
</dbReference>
<evidence type="ECO:0000256" key="2">
    <source>
        <dbReference type="ARBA" id="ARBA00022737"/>
    </source>
</evidence>
<feature type="domain" description="Disease resistance R13L4/SHOC-2-like LRR" evidence="3">
    <location>
        <begin position="262"/>
        <end position="379"/>
    </location>
</feature>
<dbReference type="FunFam" id="3.80.10.10:FF:000386">
    <property type="entry name" value="Disease resistance protein RPS4"/>
    <property type="match status" value="1"/>
</dbReference>
<dbReference type="AlphaFoldDB" id="A0A8J4VMY2"/>
<evidence type="ECO:0000259" key="3">
    <source>
        <dbReference type="Pfam" id="PF23598"/>
    </source>
</evidence>
<gene>
    <name evidence="4" type="ORF">CMV_020208</name>
</gene>
<dbReference type="InterPro" id="IPR044974">
    <property type="entry name" value="Disease_R_plants"/>
</dbReference>
<dbReference type="Pfam" id="PF23598">
    <property type="entry name" value="LRR_14"/>
    <property type="match status" value="1"/>
</dbReference>
<dbReference type="InterPro" id="IPR032675">
    <property type="entry name" value="LRR_dom_sf"/>
</dbReference>